<dbReference type="RefSeq" id="XP_009016311.1">
    <property type="nucleotide sequence ID" value="XM_009018063.1"/>
</dbReference>
<dbReference type="EMBL" id="KB096325">
    <property type="protein sequence ID" value="ESO05678.1"/>
    <property type="molecule type" value="Genomic_DNA"/>
</dbReference>
<sequence>MNMDIILPSKKKMSLEHDLPRPTTNQLLFMYVWKHTRFKCVHVKNMNAGDDQKEIFQNSDFRVRLIEILRKSSKYFKRFQSTSKVLKIFKNTPKHFETYGNTSSSIRLHGHMFDVFAGMTKFKQDVAELFREHLFIQNVTTTKHSTKPNG</sequence>
<dbReference type="InParanoid" id="T1F449"/>
<evidence type="ECO:0000313" key="1">
    <source>
        <dbReference type="EMBL" id="ESO05678.1"/>
    </source>
</evidence>
<keyword evidence="3" id="KW-1185">Reference proteome</keyword>
<proteinExistence type="predicted"/>
<dbReference type="Proteomes" id="UP000015101">
    <property type="component" value="Unassembled WGS sequence"/>
</dbReference>
<reference evidence="1 3" key="2">
    <citation type="journal article" date="2013" name="Nature">
        <title>Insights into bilaterian evolution from three spiralian genomes.</title>
        <authorList>
            <person name="Simakov O."/>
            <person name="Marletaz F."/>
            <person name="Cho S.J."/>
            <person name="Edsinger-Gonzales E."/>
            <person name="Havlak P."/>
            <person name="Hellsten U."/>
            <person name="Kuo D.H."/>
            <person name="Larsson T."/>
            <person name="Lv J."/>
            <person name="Arendt D."/>
            <person name="Savage R."/>
            <person name="Osoegawa K."/>
            <person name="de Jong P."/>
            <person name="Grimwood J."/>
            <person name="Chapman J.A."/>
            <person name="Shapiro H."/>
            <person name="Aerts A."/>
            <person name="Otillar R.P."/>
            <person name="Terry A.Y."/>
            <person name="Boore J.L."/>
            <person name="Grigoriev I.V."/>
            <person name="Lindberg D.R."/>
            <person name="Seaver E.C."/>
            <person name="Weisblat D.A."/>
            <person name="Putnam N.H."/>
            <person name="Rokhsar D.S."/>
        </authorList>
    </citation>
    <scope>NUCLEOTIDE SEQUENCE</scope>
</reference>
<dbReference type="CTD" id="20203598"/>
<evidence type="ECO:0000313" key="2">
    <source>
        <dbReference type="EnsemblMetazoa" id="HelroP171338"/>
    </source>
</evidence>
<reference evidence="3" key="1">
    <citation type="submission" date="2012-12" db="EMBL/GenBank/DDBJ databases">
        <authorList>
            <person name="Hellsten U."/>
            <person name="Grimwood J."/>
            <person name="Chapman J.A."/>
            <person name="Shapiro H."/>
            <person name="Aerts A."/>
            <person name="Otillar R.P."/>
            <person name="Terry A.Y."/>
            <person name="Boore J.L."/>
            <person name="Simakov O."/>
            <person name="Marletaz F."/>
            <person name="Cho S.-J."/>
            <person name="Edsinger-Gonzales E."/>
            <person name="Havlak P."/>
            <person name="Kuo D.-H."/>
            <person name="Larsson T."/>
            <person name="Lv J."/>
            <person name="Arendt D."/>
            <person name="Savage R."/>
            <person name="Osoegawa K."/>
            <person name="de Jong P."/>
            <person name="Lindberg D.R."/>
            <person name="Seaver E.C."/>
            <person name="Weisblat D.A."/>
            <person name="Putnam N.H."/>
            <person name="Grigoriev I.V."/>
            <person name="Rokhsar D.S."/>
        </authorList>
    </citation>
    <scope>NUCLEOTIDE SEQUENCE</scope>
</reference>
<dbReference type="KEGG" id="hro:HELRODRAFT_171338"/>
<evidence type="ECO:0000313" key="3">
    <source>
        <dbReference type="Proteomes" id="UP000015101"/>
    </source>
</evidence>
<reference evidence="2" key="3">
    <citation type="submission" date="2015-06" db="UniProtKB">
        <authorList>
            <consortium name="EnsemblMetazoa"/>
        </authorList>
    </citation>
    <scope>IDENTIFICATION</scope>
</reference>
<protein>
    <submittedName>
        <fullName evidence="1 2">Uncharacterized protein</fullName>
    </submittedName>
</protein>
<dbReference type="AlphaFoldDB" id="T1F449"/>
<dbReference type="GeneID" id="20203598"/>
<name>T1F449_HELRO</name>
<organism evidence="2 3">
    <name type="scientific">Helobdella robusta</name>
    <name type="common">Californian leech</name>
    <dbReference type="NCBI Taxonomy" id="6412"/>
    <lineage>
        <taxon>Eukaryota</taxon>
        <taxon>Metazoa</taxon>
        <taxon>Spiralia</taxon>
        <taxon>Lophotrochozoa</taxon>
        <taxon>Annelida</taxon>
        <taxon>Clitellata</taxon>
        <taxon>Hirudinea</taxon>
        <taxon>Rhynchobdellida</taxon>
        <taxon>Glossiphoniidae</taxon>
        <taxon>Helobdella</taxon>
    </lineage>
</organism>
<gene>
    <name evidence="2" type="primary">20203598</name>
    <name evidence="1" type="ORF">HELRODRAFT_171338</name>
</gene>
<dbReference type="EnsemblMetazoa" id="HelroT171338">
    <property type="protein sequence ID" value="HelroP171338"/>
    <property type="gene ID" value="HelroG171338"/>
</dbReference>
<accession>T1F449</accession>
<dbReference type="EMBL" id="AMQM01003853">
    <property type="status" value="NOT_ANNOTATED_CDS"/>
    <property type="molecule type" value="Genomic_DNA"/>
</dbReference>
<dbReference type="HOGENOM" id="CLU_1742534_0_0_1"/>